<reference evidence="3" key="1">
    <citation type="journal article" date="2019" name="Int. J. Syst. Evol. Microbiol.">
        <title>The Global Catalogue of Microorganisms (GCM) 10K type strain sequencing project: providing services to taxonomists for standard genome sequencing and annotation.</title>
        <authorList>
            <consortium name="The Broad Institute Genomics Platform"/>
            <consortium name="The Broad Institute Genome Sequencing Center for Infectious Disease"/>
            <person name="Wu L."/>
            <person name="Ma J."/>
        </authorList>
    </citation>
    <scope>NUCLEOTIDE SEQUENCE [LARGE SCALE GENOMIC DNA]</scope>
    <source>
        <strain evidence="3">JCM 9371</strain>
    </source>
</reference>
<proteinExistence type="predicted"/>
<dbReference type="EMBL" id="JBHTGP010000008">
    <property type="protein sequence ID" value="MFD0686155.1"/>
    <property type="molecule type" value="Genomic_DNA"/>
</dbReference>
<evidence type="ECO:0000256" key="1">
    <source>
        <dbReference type="SAM" id="MobiDB-lite"/>
    </source>
</evidence>
<protein>
    <submittedName>
        <fullName evidence="2">Three-helix bundle dimerization domain-containing protein</fullName>
    </submittedName>
</protein>
<gene>
    <name evidence="2" type="ORF">ACFQZM_16765</name>
</gene>
<organism evidence="2 3">
    <name type="scientific">Actinomadura fibrosa</name>
    <dbReference type="NCBI Taxonomy" id="111802"/>
    <lineage>
        <taxon>Bacteria</taxon>
        <taxon>Bacillati</taxon>
        <taxon>Actinomycetota</taxon>
        <taxon>Actinomycetes</taxon>
        <taxon>Streptosporangiales</taxon>
        <taxon>Thermomonosporaceae</taxon>
        <taxon>Actinomadura</taxon>
    </lineage>
</organism>
<evidence type="ECO:0000313" key="3">
    <source>
        <dbReference type="Proteomes" id="UP001597063"/>
    </source>
</evidence>
<dbReference type="Gene3D" id="1.10.8.1060">
    <property type="entry name" value="Corynebacterium glutamicum thioredoxin-dependent arsenate reductase, N-terminal domain"/>
    <property type="match status" value="1"/>
</dbReference>
<accession>A0ABW2XJZ0</accession>
<dbReference type="Proteomes" id="UP001597063">
    <property type="component" value="Unassembled WGS sequence"/>
</dbReference>
<comment type="caution">
    <text evidence="2">The sequence shown here is derived from an EMBL/GenBank/DDBJ whole genome shotgun (WGS) entry which is preliminary data.</text>
</comment>
<sequence length="80" mass="8938">MSTPETPPASETQGDPAAREEQALRELTDRLSRSFAGTYTGDQVAATVSAAHHRFDDRPIRDFVPILVEREARERLRATD</sequence>
<keyword evidence="3" id="KW-1185">Reference proteome</keyword>
<dbReference type="RefSeq" id="WP_131760674.1">
    <property type="nucleotide sequence ID" value="NZ_CAACUY010000126.1"/>
</dbReference>
<name>A0ABW2XJZ0_9ACTN</name>
<dbReference type="NCBIfam" id="NF046112">
    <property type="entry name" value="MSMEG_6209_Nter"/>
    <property type="match status" value="1"/>
</dbReference>
<feature type="compositionally biased region" description="Polar residues" evidence="1">
    <location>
        <begin position="1"/>
        <end position="13"/>
    </location>
</feature>
<feature type="region of interest" description="Disordered" evidence="1">
    <location>
        <begin position="1"/>
        <end position="22"/>
    </location>
</feature>
<evidence type="ECO:0000313" key="2">
    <source>
        <dbReference type="EMBL" id="MFD0686155.1"/>
    </source>
</evidence>